<evidence type="ECO:0000256" key="1">
    <source>
        <dbReference type="SAM" id="Phobius"/>
    </source>
</evidence>
<dbReference type="EMBL" id="KV407465">
    <property type="protein sequence ID" value="KZF19759.1"/>
    <property type="molecule type" value="Genomic_DNA"/>
</dbReference>
<dbReference type="AlphaFoldDB" id="A0A165A012"/>
<dbReference type="Proteomes" id="UP000076632">
    <property type="component" value="Unassembled WGS sequence"/>
</dbReference>
<dbReference type="InParanoid" id="A0A165A012"/>
<dbReference type="RefSeq" id="XP_018185314.1">
    <property type="nucleotide sequence ID" value="XM_018335481.1"/>
</dbReference>
<keyword evidence="1" id="KW-1133">Transmembrane helix</keyword>
<keyword evidence="1" id="KW-0812">Transmembrane</keyword>
<keyword evidence="1" id="KW-0472">Membrane</keyword>
<organism evidence="2 3">
    <name type="scientific">Xylona heveae (strain CBS 132557 / TC161)</name>
    <dbReference type="NCBI Taxonomy" id="1328760"/>
    <lineage>
        <taxon>Eukaryota</taxon>
        <taxon>Fungi</taxon>
        <taxon>Dikarya</taxon>
        <taxon>Ascomycota</taxon>
        <taxon>Pezizomycotina</taxon>
        <taxon>Xylonomycetes</taxon>
        <taxon>Xylonales</taxon>
        <taxon>Xylonaceae</taxon>
        <taxon>Xylona</taxon>
    </lineage>
</organism>
<reference evidence="2 3" key="1">
    <citation type="journal article" date="2016" name="Fungal Biol.">
        <title>The genome of Xylona heveae provides a window into fungal endophytism.</title>
        <authorList>
            <person name="Gazis R."/>
            <person name="Kuo A."/>
            <person name="Riley R."/>
            <person name="LaButti K."/>
            <person name="Lipzen A."/>
            <person name="Lin J."/>
            <person name="Amirebrahimi M."/>
            <person name="Hesse C.N."/>
            <person name="Spatafora J.W."/>
            <person name="Henrissat B."/>
            <person name="Hainaut M."/>
            <person name="Grigoriev I.V."/>
            <person name="Hibbett D.S."/>
        </authorList>
    </citation>
    <scope>NUCLEOTIDE SEQUENCE [LARGE SCALE GENOMIC DNA]</scope>
    <source>
        <strain evidence="2 3">TC161</strain>
    </source>
</reference>
<dbReference type="STRING" id="1328760.A0A165A012"/>
<sequence length="153" mass="16779">MTSSSNLLPIYRLLPGLTATAALSYAASEYWVLVPFLHRDIPKEAPGIWWNQALWPGTAGVLAIGWTSVGAGILSMRHTAGEAQSLYKWGAIFAAAHFIFAPFVAQVIKRTVYGPPENSKNEVRTWLKIHTLRTIVADLPAAICFLRAFLATL</sequence>
<feature type="transmembrane region" description="Helical" evidence="1">
    <location>
        <begin position="86"/>
        <end position="108"/>
    </location>
</feature>
<accession>A0A165A012</accession>
<dbReference type="OMA" id="EMAGWIK"/>
<feature type="transmembrane region" description="Helical" evidence="1">
    <location>
        <begin position="53"/>
        <end position="74"/>
    </location>
</feature>
<name>A0A165A012_XYLHT</name>
<dbReference type="OrthoDB" id="1523883at2759"/>
<proteinExistence type="predicted"/>
<gene>
    <name evidence="2" type="ORF">L228DRAFT_271080</name>
</gene>
<keyword evidence="3" id="KW-1185">Reference proteome</keyword>
<protein>
    <recommendedName>
        <fullName evidence="4">DUF1772-domain-containing protein</fullName>
    </recommendedName>
</protein>
<dbReference type="GeneID" id="28900618"/>
<evidence type="ECO:0000313" key="2">
    <source>
        <dbReference type="EMBL" id="KZF19759.1"/>
    </source>
</evidence>
<evidence type="ECO:0008006" key="4">
    <source>
        <dbReference type="Google" id="ProtNLM"/>
    </source>
</evidence>
<evidence type="ECO:0000313" key="3">
    <source>
        <dbReference type="Proteomes" id="UP000076632"/>
    </source>
</evidence>
<feature type="transmembrane region" description="Helical" evidence="1">
    <location>
        <begin position="12"/>
        <end position="33"/>
    </location>
</feature>